<reference evidence="2" key="1">
    <citation type="submission" date="2023-05" db="EMBL/GenBank/DDBJ databases">
        <title>Genome and transcriptome analyses reveal genes involved in the formation of fine ridges on petal epidermal cells in Hibiscus trionum.</title>
        <authorList>
            <person name="Koshimizu S."/>
            <person name="Masuda S."/>
            <person name="Ishii T."/>
            <person name="Shirasu K."/>
            <person name="Hoshino A."/>
            <person name="Arita M."/>
        </authorList>
    </citation>
    <scope>NUCLEOTIDE SEQUENCE</scope>
    <source>
        <strain evidence="2">Hamamatsu line</strain>
    </source>
</reference>
<dbReference type="OrthoDB" id="1881450at2759"/>
<sequence length="384" mass="44126">MRILSWNVRGLGGGAKRRSVDEVIRKNKVDMVVLQETKLEDVPSMWVSSLWYSDSFEMAVSPSMGASGGILIIWEGNKFNLINVVVYPNFIMLQGRWQQKDMVCCIVGIYAPTNVAGQKLVWDSVLTRLNEFEGPCCVVDDFNAILYETDRIGVSDRYAEMEAFGEFVHAAGLIDLPLVGKRFTWFGYGNRCSRIYRYLISSCWLDAFISIQQAALKRGVSDHTTLLLKCDDNDWGPRPFRFFNCWMDGRANIRQILEEWCRLTKVGVGNENIVVKLRHLKQFLKGWNKDNFGDVNKLIADVQQQLDNADEAMVEGGASEEIEAASRRWMCALWRAMRNKESMWRQKSRATWLRLGDRNTTYFHRTAKLRTTRNYIPGLVIEGV</sequence>
<dbReference type="PANTHER" id="PTHR33710">
    <property type="entry name" value="BNAC02G09200D PROTEIN"/>
    <property type="match status" value="1"/>
</dbReference>
<dbReference type="Pfam" id="PF03372">
    <property type="entry name" value="Exo_endo_phos"/>
    <property type="match status" value="1"/>
</dbReference>
<dbReference type="Gene3D" id="3.60.10.10">
    <property type="entry name" value="Endonuclease/exonuclease/phosphatase"/>
    <property type="match status" value="1"/>
</dbReference>
<dbReference type="InterPro" id="IPR005135">
    <property type="entry name" value="Endo/exonuclease/phosphatase"/>
</dbReference>
<dbReference type="EMBL" id="BSYR01000035">
    <property type="protein sequence ID" value="GMJ01096.1"/>
    <property type="molecule type" value="Genomic_DNA"/>
</dbReference>
<organism evidence="2 3">
    <name type="scientific">Hibiscus trionum</name>
    <name type="common">Flower of an hour</name>
    <dbReference type="NCBI Taxonomy" id="183268"/>
    <lineage>
        <taxon>Eukaryota</taxon>
        <taxon>Viridiplantae</taxon>
        <taxon>Streptophyta</taxon>
        <taxon>Embryophyta</taxon>
        <taxon>Tracheophyta</taxon>
        <taxon>Spermatophyta</taxon>
        <taxon>Magnoliopsida</taxon>
        <taxon>eudicotyledons</taxon>
        <taxon>Gunneridae</taxon>
        <taxon>Pentapetalae</taxon>
        <taxon>rosids</taxon>
        <taxon>malvids</taxon>
        <taxon>Malvales</taxon>
        <taxon>Malvaceae</taxon>
        <taxon>Malvoideae</taxon>
        <taxon>Hibiscus</taxon>
    </lineage>
</organism>
<proteinExistence type="predicted"/>
<comment type="caution">
    <text evidence="2">The sequence shown here is derived from an EMBL/GenBank/DDBJ whole genome shotgun (WGS) entry which is preliminary data.</text>
</comment>
<keyword evidence="3" id="KW-1185">Reference proteome</keyword>
<feature type="domain" description="Endonuclease/exonuclease/phosphatase" evidence="1">
    <location>
        <begin position="4"/>
        <end position="161"/>
    </location>
</feature>
<dbReference type="SUPFAM" id="SSF56219">
    <property type="entry name" value="DNase I-like"/>
    <property type="match status" value="1"/>
</dbReference>
<gene>
    <name evidence="2" type="ORF">HRI_003778800</name>
</gene>
<dbReference type="Proteomes" id="UP001165190">
    <property type="component" value="Unassembled WGS sequence"/>
</dbReference>
<evidence type="ECO:0000313" key="3">
    <source>
        <dbReference type="Proteomes" id="UP001165190"/>
    </source>
</evidence>
<evidence type="ECO:0000313" key="2">
    <source>
        <dbReference type="EMBL" id="GMJ01096.1"/>
    </source>
</evidence>
<dbReference type="AlphaFoldDB" id="A0A9W7IT55"/>
<dbReference type="PANTHER" id="PTHR33710:SF64">
    <property type="entry name" value="ENDONUCLEASE_EXONUCLEASE_PHOSPHATASE DOMAIN-CONTAINING PROTEIN"/>
    <property type="match status" value="1"/>
</dbReference>
<accession>A0A9W7IT55</accession>
<name>A0A9W7IT55_HIBTR</name>
<dbReference type="GO" id="GO:0003824">
    <property type="term" value="F:catalytic activity"/>
    <property type="evidence" value="ECO:0007669"/>
    <property type="project" value="InterPro"/>
</dbReference>
<protein>
    <recommendedName>
        <fullName evidence="1">Endonuclease/exonuclease/phosphatase domain-containing protein</fullName>
    </recommendedName>
</protein>
<evidence type="ECO:0000259" key="1">
    <source>
        <dbReference type="Pfam" id="PF03372"/>
    </source>
</evidence>
<dbReference type="InterPro" id="IPR036691">
    <property type="entry name" value="Endo/exonu/phosph_ase_sf"/>
</dbReference>